<protein>
    <submittedName>
        <fullName evidence="3">Uncharacterized protein</fullName>
    </submittedName>
</protein>
<evidence type="ECO:0000313" key="3">
    <source>
        <dbReference type="EMBL" id="KKR06069.1"/>
    </source>
</evidence>
<feature type="region of interest" description="Disordered" evidence="2">
    <location>
        <begin position="1"/>
        <end position="58"/>
    </location>
</feature>
<dbReference type="AlphaFoldDB" id="A0A0G0MPT1"/>
<sequence length="228" mass="26128">MPQVIPGNQSNTTQTPVVAPAASPIPSQQVPPSQSPWNDMGGWGWNPGSDNPNPNEKRLTPQERVEMIEKLYQEVLGRKPDTRDINYYKYSTLSEEEIKKQLLTGKEHKQLLDDGRDYKKMKDRAMQAETRVKMLESQITDQVQEFKHLSDLLTEKNKYIQQLREKLNDPYNLSSSSVKPLPIPQSPDLVKPQHESKEVFSIPTSSSEKPISETKKKLFNLIKNFLPD</sequence>
<reference evidence="3 4" key="1">
    <citation type="journal article" date="2015" name="Nature">
        <title>rRNA introns, odd ribosomes, and small enigmatic genomes across a large radiation of phyla.</title>
        <authorList>
            <person name="Brown C.T."/>
            <person name="Hug L.A."/>
            <person name="Thomas B.C."/>
            <person name="Sharon I."/>
            <person name="Castelle C.J."/>
            <person name="Singh A."/>
            <person name="Wilkins M.J."/>
            <person name="Williams K.H."/>
            <person name="Banfield J.F."/>
        </authorList>
    </citation>
    <scope>NUCLEOTIDE SEQUENCE [LARGE SCALE GENOMIC DNA]</scope>
</reference>
<proteinExistence type="predicted"/>
<feature type="compositionally biased region" description="Low complexity" evidence="2">
    <location>
        <begin position="16"/>
        <end position="36"/>
    </location>
</feature>
<organism evidence="3 4">
    <name type="scientific">candidate division WS6 bacterium GW2011_GWF2_39_15</name>
    <dbReference type="NCBI Taxonomy" id="1619100"/>
    <lineage>
        <taxon>Bacteria</taxon>
        <taxon>Candidatus Dojkabacteria</taxon>
    </lineage>
</organism>
<name>A0A0G0MPT1_9BACT</name>
<feature type="compositionally biased region" description="Polar residues" evidence="2">
    <location>
        <begin position="1"/>
        <end position="15"/>
    </location>
</feature>
<gene>
    <name evidence="3" type="ORF">UT34_C0001G0109</name>
</gene>
<evidence type="ECO:0000313" key="4">
    <source>
        <dbReference type="Proteomes" id="UP000034799"/>
    </source>
</evidence>
<comment type="caution">
    <text evidence="3">The sequence shown here is derived from an EMBL/GenBank/DDBJ whole genome shotgun (WGS) entry which is preliminary data.</text>
</comment>
<evidence type="ECO:0000256" key="2">
    <source>
        <dbReference type="SAM" id="MobiDB-lite"/>
    </source>
</evidence>
<dbReference type="EMBL" id="LBWK01000001">
    <property type="protein sequence ID" value="KKR06069.1"/>
    <property type="molecule type" value="Genomic_DNA"/>
</dbReference>
<feature type="region of interest" description="Disordered" evidence="2">
    <location>
        <begin position="170"/>
        <end position="213"/>
    </location>
</feature>
<accession>A0A0G0MPT1</accession>
<feature type="coiled-coil region" evidence="1">
    <location>
        <begin position="118"/>
        <end position="169"/>
    </location>
</feature>
<evidence type="ECO:0000256" key="1">
    <source>
        <dbReference type="SAM" id="Coils"/>
    </source>
</evidence>
<dbReference type="STRING" id="1619100.UT34_C0001G0109"/>
<dbReference type="Proteomes" id="UP000034799">
    <property type="component" value="Unassembled WGS sequence"/>
</dbReference>
<keyword evidence="1" id="KW-0175">Coiled coil</keyword>